<dbReference type="PANTHER" id="PTHR43616">
    <property type="entry name" value="GLYCEROL DEHYDROGENASE"/>
    <property type="match status" value="1"/>
</dbReference>
<name>A0A4Q9VJ63_9HYPH</name>
<feature type="binding site" evidence="11">
    <location>
        <position position="126"/>
    </location>
    <ligand>
        <name>NAD(+)</name>
        <dbReference type="ChEBI" id="CHEBI:57540"/>
    </ligand>
</feature>
<feature type="binding site" evidence="11">
    <location>
        <position position="130"/>
    </location>
    <ligand>
        <name>NAD(+)</name>
        <dbReference type="ChEBI" id="CHEBI:57540"/>
    </ligand>
</feature>
<dbReference type="Proteomes" id="UP000292781">
    <property type="component" value="Unassembled WGS sequence"/>
</dbReference>
<comment type="catalytic activity">
    <reaction evidence="8">
        <text>glycerol + NAD(+) = dihydroxyacetone + NADH + H(+)</text>
        <dbReference type="Rhea" id="RHEA:13769"/>
        <dbReference type="ChEBI" id="CHEBI:15378"/>
        <dbReference type="ChEBI" id="CHEBI:16016"/>
        <dbReference type="ChEBI" id="CHEBI:17754"/>
        <dbReference type="ChEBI" id="CHEBI:57540"/>
        <dbReference type="ChEBI" id="CHEBI:57945"/>
        <dbReference type="EC" id="1.1.1.6"/>
    </reaction>
</comment>
<feature type="binding site" evidence="11">
    <location>
        <position position="124"/>
    </location>
    <ligand>
        <name>NAD(+)</name>
        <dbReference type="ChEBI" id="CHEBI:57540"/>
    </ligand>
</feature>
<comment type="pathway">
    <text evidence="5">Polyol metabolism; glycerol fermentation; glycerone phosphate from glycerol (oxidative route): step 1/2.</text>
</comment>
<evidence type="ECO:0000313" key="14">
    <source>
        <dbReference type="Proteomes" id="UP000292781"/>
    </source>
</evidence>
<dbReference type="OrthoDB" id="5198708at2"/>
<dbReference type="RefSeq" id="WP_131310651.1">
    <property type="nucleotide sequence ID" value="NZ_SJFN01000026.1"/>
</dbReference>
<dbReference type="Pfam" id="PF00465">
    <property type="entry name" value="Fe-ADH"/>
    <property type="match status" value="1"/>
</dbReference>
<comment type="caution">
    <text evidence="13">The sequence shown here is derived from an EMBL/GenBank/DDBJ whole genome shotgun (WGS) entry which is preliminary data.</text>
</comment>
<protein>
    <recommendedName>
        <fullName evidence="7">Glycerol dehydrogenase</fullName>
        <ecNumber evidence="6">1.1.1.6</ecNumber>
    </recommendedName>
</protein>
<evidence type="ECO:0000256" key="11">
    <source>
        <dbReference type="PIRSR" id="PIRSR000112-3"/>
    </source>
</evidence>
<keyword evidence="4 11" id="KW-0520">NAD</keyword>
<gene>
    <name evidence="13" type="ORF">EYW49_16095</name>
</gene>
<sequence>MISTSIFPSRYVQGADAFATLASETARLGSRALAIVSPTAHTNAAVAAALAANAEVAFDVEIFGRECCRLEIDRLSAVAKRTGAQVIVGIGGGKALDTAKAVAHDRGLPVVIAPTLASTDAPCSALSVIYTPDGAFESYLVLPRNPDVVLVDSAVIAQAPVRFLVSGMGDALATWFEAEDCFKSGATNMTGRVGSMTVHALARLCWDTLRADGVAAKAKAAEGLVDAAVERIIEANTLLSGIGFESGGLSGAHAIHNGLTVLAPTHHYWHGEKVAIGTQALMFLTGRPNAVITEVYRFCVAVGLPITLADIGLDSPSDADLMKVAELACAAGETIHNVPSDTTPAQVFAALKAADAYGRRFALVPA</sequence>
<dbReference type="Gene3D" id="1.20.1090.10">
    <property type="entry name" value="Dehydroquinate synthase-like - alpha domain"/>
    <property type="match status" value="1"/>
</dbReference>
<reference evidence="13 14" key="1">
    <citation type="submission" date="2019-02" db="EMBL/GenBank/DDBJ databases">
        <title>Siculibacillus lacustris gen. nov., sp. nov., a new rosette-forming bacterium isolated from a freshwater crater lake (Lake St. Ana, Romania).</title>
        <authorList>
            <person name="Felfoldi T."/>
            <person name="Marton Z."/>
            <person name="Szabo A."/>
            <person name="Mentes A."/>
            <person name="Boka K."/>
            <person name="Marialigeti K."/>
            <person name="Mathe I."/>
            <person name="Koncz M."/>
            <person name="Schumann P."/>
            <person name="Toth E."/>
        </authorList>
    </citation>
    <scope>NUCLEOTIDE SEQUENCE [LARGE SCALE GENOMIC DNA]</scope>
    <source>
        <strain evidence="13 14">SA-279</strain>
    </source>
</reference>
<dbReference type="GO" id="GO:0005829">
    <property type="term" value="C:cytosol"/>
    <property type="evidence" value="ECO:0007669"/>
    <property type="project" value="TreeGrafter"/>
</dbReference>
<dbReference type="SUPFAM" id="SSF56796">
    <property type="entry name" value="Dehydroquinate synthase-like"/>
    <property type="match status" value="1"/>
</dbReference>
<dbReference type="PIRSF" id="PIRSF000112">
    <property type="entry name" value="Glycerol_dehydrogenase"/>
    <property type="match status" value="1"/>
</dbReference>
<accession>A0A4Q9VJ63</accession>
<feature type="binding site" evidence="11">
    <location>
        <begin position="115"/>
        <end position="118"/>
    </location>
    <ligand>
        <name>NAD(+)</name>
        <dbReference type="ChEBI" id="CHEBI:57540"/>
    </ligand>
</feature>
<evidence type="ECO:0000259" key="12">
    <source>
        <dbReference type="Pfam" id="PF00465"/>
    </source>
</evidence>
<feature type="binding site" evidence="10">
    <location>
        <position position="120"/>
    </location>
    <ligand>
        <name>glycerol</name>
        <dbReference type="ChEBI" id="CHEBI:17754"/>
    </ligand>
</feature>
<dbReference type="Gene3D" id="3.40.50.1970">
    <property type="match status" value="1"/>
</dbReference>
<dbReference type="PROSITE" id="PS00913">
    <property type="entry name" value="ADH_IRON_1"/>
    <property type="match status" value="1"/>
</dbReference>
<evidence type="ECO:0000256" key="3">
    <source>
        <dbReference type="ARBA" id="ARBA00023002"/>
    </source>
</evidence>
<evidence type="ECO:0000256" key="6">
    <source>
        <dbReference type="ARBA" id="ARBA00039147"/>
    </source>
</evidence>
<evidence type="ECO:0000256" key="7">
    <source>
        <dbReference type="ARBA" id="ARBA00040132"/>
    </source>
</evidence>
<evidence type="ECO:0000313" key="13">
    <source>
        <dbReference type="EMBL" id="TBW35340.1"/>
    </source>
</evidence>
<feature type="binding site" evidence="9">
    <location>
        <position position="270"/>
    </location>
    <ligand>
        <name>glycerol</name>
        <dbReference type="ChEBI" id="CHEBI:17754"/>
    </ligand>
</feature>
<evidence type="ECO:0000256" key="8">
    <source>
        <dbReference type="ARBA" id="ARBA00049006"/>
    </source>
</evidence>
<dbReference type="InterPro" id="IPR001670">
    <property type="entry name" value="ADH_Fe/GldA"/>
</dbReference>
<proteinExistence type="inferred from homology"/>
<feature type="binding site" evidence="9">
    <location>
        <position position="170"/>
    </location>
    <ligand>
        <name>glycerol</name>
        <dbReference type="ChEBI" id="CHEBI:17754"/>
    </ligand>
</feature>
<dbReference type="GO" id="GO:0046872">
    <property type="term" value="F:metal ion binding"/>
    <property type="evidence" value="ECO:0007669"/>
    <property type="project" value="UniProtKB-KW"/>
</dbReference>
<organism evidence="13 14">
    <name type="scientific">Siculibacillus lacustris</name>
    <dbReference type="NCBI Taxonomy" id="1549641"/>
    <lineage>
        <taxon>Bacteria</taxon>
        <taxon>Pseudomonadati</taxon>
        <taxon>Pseudomonadota</taxon>
        <taxon>Alphaproteobacteria</taxon>
        <taxon>Hyphomicrobiales</taxon>
        <taxon>Ancalomicrobiaceae</taxon>
        <taxon>Siculibacillus</taxon>
    </lineage>
</organism>
<evidence type="ECO:0000256" key="2">
    <source>
        <dbReference type="ARBA" id="ARBA00022723"/>
    </source>
</evidence>
<keyword evidence="3" id="KW-0560">Oxidoreductase</keyword>
<dbReference type="NCBIfam" id="NF006941">
    <property type="entry name" value="PRK09423.1"/>
    <property type="match status" value="1"/>
</dbReference>
<dbReference type="GO" id="GO:0008888">
    <property type="term" value="F:glycerol dehydrogenase (NAD+) activity"/>
    <property type="evidence" value="ECO:0007669"/>
    <property type="project" value="UniProtKB-EC"/>
</dbReference>
<feature type="binding site" evidence="9">
    <location>
        <position position="253"/>
    </location>
    <ligand>
        <name>glycerol</name>
        <dbReference type="ChEBI" id="CHEBI:17754"/>
    </ligand>
</feature>
<comment type="similarity">
    <text evidence="1">Belongs to the iron-containing alcohol dehydrogenase family.</text>
</comment>
<dbReference type="InterPro" id="IPR016205">
    <property type="entry name" value="Glycerol_DH"/>
</dbReference>
<evidence type="ECO:0000256" key="10">
    <source>
        <dbReference type="PIRSR" id="PIRSR000112-2"/>
    </source>
</evidence>
<keyword evidence="14" id="KW-1185">Reference proteome</keyword>
<dbReference type="InterPro" id="IPR018211">
    <property type="entry name" value="ADH_Fe_CS"/>
</dbReference>
<feature type="binding site" evidence="11">
    <location>
        <begin position="93"/>
        <end position="97"/>
    </location>
    <ligand>
        <name>NAD(+)</name>
        <dbReference type="ChEBI" id="CHEBI:57540"/>
    </ligand>
</feature>
<dbReference type="PROSITE" id="PS00060">
    <property type="entry name" value="ADH_IRON_2"/>
    <property type="match status" value="1"/>
</dbReference>
<dbReference type="CDD" id="cd08170">
    <property type="entry name" value="GlyDH"/>
    <property type="match status" value="1"/>
</dbReference>
<dbReference type="PANTHER" id="PTHR43616:SF5">
    <property type="entry name" value="GLYCEROL DEHYDROGENASE 1"/>
    <property type="match status" value="1"/>
</dbReference>
<dbReference type="EC" id="1.1.1.6" evidence="6"/>
<evidence type="ECO:0000256" key="5">
    <source>
        <dbReference type="ARBA" id="ARBA00037918"/>
    </source>
</evidence>
<keyword evidence="2 9" id="KW-0479">Metal-binding</keyword>
<evidence type="ECO:0000256" key="4">
    <source>
        <dbReference type="ARBA" id="ARBA00023027"/>
    </source>
</evidence>
<dbReference type="AlphaFoldDB" id="A0A4Q9VJ63"/>
<dbReference type="EMBL" id="SJFN01000026">
    <property type="protein sequence ID" value="TBW35340.1"/>
    <property type="molecule type" value="Genomic_DNA"/>
</dbReference>
<keyword evidence="9" id="KW-0862">Zinc</keyword>
<evidence type="ECO:0000256" key="9">
    <source>
        <dbReference type="PIRSR" id="PIRSR000112-1"/>
    </source>
</evidence>
<evidence type="ECO:0000256" key="1">
    <source>
        <dbReference type="ARBA" id="ARBA00007358"/>
    </source>
</evidence>
<comment type="cofactor">
    <cofactor evidence="9">
        <name>Zn(2+)</name>
        <dbReference type="ChEBI" id="CHEBI:29105"/>
    </cofactor>
    <text evidence="9">Binds 1 zinc ion per subunit.</text>
</comment>
<feature type="domain" description="Alcohol dehydrogenase iron-type/glycerol dehydrogenase GldA" evidence="12">
    <location>
        <begin position="8"/>
        <end position="152"/>
    </location>
</feature>